<dbReference type="SUPFAM" id="SSF52540">
    <property type="entry name" value="P-loop containing nucleoside triphosphate hydrolases"/>
    <property type="match status" value="1"/>
</dbReference>
<dbReference type="PROSITE" id="PS51198">
    <property type="entry name" value="UVRD_HELICASE_ATP_BIND"/>
    <property type="match status" value="1"/>
</dbReference>
<name>A0A9X1PQC5_9BACT</name>
<protein>
    <recommendedName>
        <fullName evidence="5">DNA 3'-5' helicase II</fullName>
    </recommendedName>
</protein>
<dbReference type="Gene3D" id="3.40.50.300">
    <property type="entry name" value="P-loop containing nucleotide triphosphate hydrolases"/>
    <property type="match status" value="2"/>
</dbReference>
<evidence type="ECO:0000256" key="1">
    <source>
        <dbReference type="ARBA" id="ARBA00022741"/>
    </source>
</evidence>
<keyword evidence="9" id="KW-1185">Reference proteome</keyword>
<dbReference type="PANTHER" id="PTHR11070:SF2">
    <property type="entry name" value="ATP-DEPENDENT DNA HELICASE SRS2"/>
    <property type="match status" value="1"/>
</dbReference>
<proteinExistence type="predicted"/>
<dbReference type="GO" id="GO:0003677">
    <property type="term" value="F:DNA binding"/>
    <property type="evidence" value="ECO:0007669"/>
    <property type="project" value="InterPro"/>
</dbReference>
<evidence type="ECO:0000256" key="5">
    <source>
        <dbReference type="ARBA" id="ARBA00034923"/>
    </source>
</evidence>
<gene>
    <name evidence="8" type="ORF">LXM26_26580</name>
</gene>
<keyword evidence="2 6" id="KW-0378">Hydrolase</keyword>
<reference evidence="8" key="1">
    <citation type="submission" date="2021-12" db="EMBL/GenBank/DDBJ databases">
        <title>Novel species in genus Dyadobacter.</title>
        <authorList>
            <person name="Ma C."/>
        </authorList>
    </citation>
    <scope>NUCLEOTIDE SEQUENCE</scope>
    <source>
        <strain evidence="8">LJ419</strain>
    </source>
</reference>
<dbReference type="GO" id="GO:0005524">
    <property type="term" value="F:ATP binding"/>
    <property type="evidence" value="ECO:0007669"/>
    <property type="project" value="UniProtKB-UniRule"/>
</dbReference>
<dbReference type="Proteomes" id="UP001139000">
    <property type="component" value="Unassembled WGS sequence"/>
</dbReference>
<dbReference type="GO" id="GO:0016787">
    <property type="term" value="F:hydrolase activity"/>
    <property type="evidence" value="ECO:0007669"/>
    <property type="project" value="UniProtKB-UniRule"/>
</dbReference>
<dbReference type="EMBL" id="JAJTTC010000010">
    <property type="protein sequence ID" value="MCF0065108.1"/>
    <property type="molecule type" value="Genomic_DNA"/>
</dbReference>
<dbReference type="RefSeq" id="WP_234658087.1">
    <property type="nucleotide sequence ID" value="NZ_CP094997.1"/>
</dbReference>
<evidence type="ECO:0000256" key="6">
    <source>
        <dbReference type="PROSITE-ProRule" id="PRU00560"/>
    </source>
</evidence>
<dbReference type="InterPro" id="IPR000212">
    <property type="entry name" value="DNA_helicase_UvrD/REP"/>
</dbReference>
<dbReference type="PANTHER" id="PTHR11070">
    <property type="entry name" value="UVRD / RECB / PCRA DNA HELICASE FAMILY MEMBER"/>
    <property type="match status" value="1"/>
</dbReference>
<dbReference type="InterPro" id="IPR014016">
    <property type="entry name" value="UvrD-like_ATP-bd"/>
</dbReference>
<evidence type="ECO:0000259" key="7">
    <source>
        <dbReference type="PROSITE" id="PS51198"/>
    </source>
</evidence>
<organism evidence="8 9">
    <name type="scientific">Dyadobacter chenwenxiniae</name>
    <dbReference type="NCBI Taxonomy" id="2906456"/>
    <lineage>
        <taxon>Bacteria</taxon>
        <taxon>Pseudomonadati</taxon>
        <taxon>Bacteroidota</taxon>
        <taxon>Cytophagia</taxon>
        <taxon>Cytophagales</taxon>
        <taxon>Spirosomataceae</taxon>
        <taxon>Dyadobacter</taxon>
    </lineage>
</organism>
<feature type="domain" description="UvrD-like helicase ATP-binding" evidence="7">
    <location>
        <begin position="13"/>
        <end position="286"/>
    </location>
</feature>
<evidence type="ECO:0000313" key="8">
    <source>
        <dbReference type="EMBL" id="MCF0065108.1"/>
    </source>
</evidence>
<keyword evidence="3 6" id="KW-0347">Helicase</keyword>
<dbReference type="GO" id="GO:0043138">
    <property type="term" value="F:3'-5' DNA helicase activity"/>
    <property type="evidence" value="ECO:0007669"/>
    <property type="project" value="TreeGrafter"/>
</dbReference>
<evidence type="ECO:0000256" key="3">
    <source>
        <dbReference type="ARBA" id="ARBA00022806"/>
    </source>
</evidence>
<sequence>MSEIYSSNNIDDGVDQEIYDCFNPAQPRSFFLFAGAGSGKTRSLVNVLARFKTEHGADFRLYRQKIAIITYTNAAADEISDRLGHDPICKVRTIHSFSWDLISNLTKDIKKWVMANLQFEILKLQDEQSRSRDLNNKTSIDRARKIGSKTNRIRLLDTITKFTYNPNGDNISKDSLNHIEVISIAAEFIRTKDLMQNIVISMFPIILVDESQDTKKEMVDALFQLQENKKNKFSLGLFGDMMQRIYGDGKDDLGKNLPDDWTQPSKVMNHRSTKRIVELINNIRKDVDKQRQIPRVERERGVVRLFVCDRASSKIVLEKLIAKKMTAITRDTLWNFEDGDIMTLILEHHMAANRMGFFELFEPLYKIDKLKTGLLDGTLPGLNLFTKILLPLVQAYKKNDKFSVAKIVKKHSKLLEREYLVSSDEQIKNLKEINKATYDLLSLWESGKDPKLIEVLKIVRAASLFPITGTMNIIVSRTEQEIELIENKSDNQDEEDDNDADEIIEAWDKVLQTPFSQVEKYDHYFSENSKFGTHQGVKGLQYSRVMVIADDEEARGFMFSYDKLFGAKELSNTDQKNINEGKETGIEKTRRLFYVACSRAIESLAIVAYTNNQALVKENAIKYGWFREDEIELL</sequence>
<keyword evidence="1 6" id="KW-0547">Nucleotide-binding</keyword>
<evidence type="ECO:0000313" key="9">
    <source>
        <dbReference type="Proteomes" id="UP001139000"/>
    </source>
</evidence>
<feature type="binding site" evidence="6">
    <location>
        <begin position="34"/>
        <end position="41"/>
    </location>
    <ligand>
        <name>ATP</name>
        <dbReference type="ChEBI" id="CHEBI:30616"/>
    </ligand>
</feature>
<comment type="caution">
    <text evidence="8">The sequence shown here is derived from an EMBL/GenBank/DDBJ whole genome shotgun (WGS) entry which is preliminary data.</text>
</comment>
<dbReference type="AlphaFoldDB" id="A0A9X1PQC5"/>
<dbReference type="InterPro" id="IPR027417">
    <property type="entry name" value="P-loop_NTPase"/>
</dbReference>
<dbReference type="Pfam" id="PF13245">
    <property type="entry name" value="AAA_19"/>
    <property type="match status" value="1"/>
</dbReference>
<keyword evidence="4 6" id="KW-0067">ATP-binding</keyword>
<dbReference type="GO" id="GO:0000725">
    <property type="term" value="P:recombinational repair"/>
    <property type="evidence" value="ECO:0007669"/>
    <property type="project" value="TreeGrafter"/>
</dbReference>
<accession>A0A9X1PQC5</accession>
<evidence type="ECO:0000256" key="2">
    <source>
        <dbReference type="ARBA" id="ARBA00022801"/>
    </source>
</evidence>
<evidence type="ECO:0000256" key="4">
    <source>
        <dbReference type="ARBA" id="ARBA00022840"/>
    </source>
</evidence>